<dbReference type="GO" id="GO:0016818">
    <property type="term" value="F:hydrolase activity, acting on acid anhydrides, in phosphorus-containing anhydrides"/>
    <property type="evidence" value="ECO:0007669"/>
    <property type="project" value="InterPro"/>
</dbReference>
<evidence type="ECO:0000256" key="4">
    <source>
        <dbReference type="ARBA" id="ARBA00022806"/>
    </source>
</evidence>
<dbReference type="Gene3D" id="3.40.50.300">
    <property type="entry name" value="P-loop containing nucleotide triphosphate hydrolases"/>
    <property type="match status" value="3"/>
</dbReference>
<feature type="domain" description="Helicase ATP-binding" evidence="10">
    <location>
        <begin position="51"/>
        <end position="420"/>
    </location>
</feature>
<protein>
    <recommendedName>
        <fullName evidence="10">Helicase ATP-binding domain-containing protein</fullName>
    </recommendedName>
</protein>
<dbReference type="SMART" id="SM00491">
    <property type="entry name" value="HELICc2"/>
    <property type="match status" value="1"/>
</dbReference>
<keyword evidence="6" id="KW-0408">Iron</keyword>
<keyword evidence="2" id="KW-0547">Nucleotide-binding</keyword>
<evidence type="ECO:0000313" key="12">
    <source>
        <dbReference type="Proteomes" id="UP001175271"/>
    </source>
</evidence>
<evidence type="ECO:0000259" key="10">
    <source>
        <dbReference type="PROSITE" id="PS51193"/>
    </source>
</evidence>
<dbReference type="GO" id="GO:1990918">
    <property type="term" value="P:double-strand break repair involved in meiotic recombination"/>
    <property type="evidence" value="ECO:0007669"/>
    <property type="project" value="TreeGrafter"/>
</dbReference>
<keyword evidence="5" id="KW-0067">ATP-binding</keyword>
<dbReference type="AlphaFoldDB" id="A0AA39IRT1"/>
<dbReference type="InterPro" id="IPR010614">
    <property type="entry name" value="RAD3-like_helicase_DEAD"/>
</dbReference>
<dbReference type="InterPro" id="IPR027417">
    <property type="entry name" value="P-loop_NTPase"/>
</dbReference>
<dbReference type="EMBL" id="JAUCMV010000001">
    <property type="protein sequence ID" value="KAK0429280.1"/>
    <property type="molecule type" value="Genomic_DNA"/>
</dbReference>
<evidence type="ECO:0000256" key="7">
    <source>
        <dbReference type="ARBA" id="ARBA00023014"/>
    </source>
</evidence>
<dbReference type="GO" id="GO:0006289">
    <property type="term" value="P:nucleotide-excision repair"/>
    <property type="evidence" value="ECO:0007669"/>
    <property type="project" value="TreeGrafter"/>
</dbReference>
<sequence length="1010" mass="113862">MQQPSTSTSNSRQSTLAGFIQKTDRSARNKNMKRKKVVLESECEKMKISGIDVKLPPKMKPYPSQKLMMFRILQSLKSCQNAMIESPTGSGKTLGLLSSVCAWLQNYQVQRQDAKTICRKHGVRPPKPPPDDEEWENFPLDVSELESSEVVPTSSDYTFSAKGISEIEEVIDEDITVISPVSKRKSVDAAVGTQVKPKRQKIEKKKEEVECTCLPRIRIYYGTRTHKQIGQVVKEFSRLPYAGVIKHTILASREHSCIHAEVKASHDITAMCKERIAHEGLGCAHKQNIRAARLDAGPEMRRFVEKHGETVWDLEDLVDALSNSTPTICPYFAATRVLSEDADLIFCPFNYLLEPIIRNSSDVHMDKSIVILDEAHNVEDTCRQAASFDFTEAEIIGAMEEFSMKKMFLRKANERLLRRSPNPNSNEDAAEGIPEVLDEIERHIAVLTNFVQKLHDWLVFVTSDVVNAPAKFGGRQTKTMSFTALSNSLKDPRWNGLYFKRKENGEGPVSEEDEELHKLYEQITKSCGFMCTIDKSSQTGAPVDEIMAKVLSAYKLSGNTIACLEKFIYFMTFYSRNANGINNMTTYKAFVCIEKEYQSSWKSGGFGKISQALGSQSPWTGFGNAFDNDEDEDVGWKEPKKAAAFKPIKPEHKVTVSLWCMIPALAFRDAFSGCRSVILASGTLTPVDTFESELGMTFKFKMEGDQVIPKEQIFASVIPRGPNGGRLCATYKNINENDSFTAELSAIIKSVCETVPKGILCFFPSYRLLEKVWNYMEERVILKKLGMIKEILKEPRRSSELAGVMEQYERAIEDPKVIIGPRGTGALMFAVFRGKVSEGIDFTDDRARCVISVGIPYPNAVDELVVEKKKYNDESSKPKSAMPIKTLPGDVWYATQAYRALNQALGRCLRHKNDWGALVLVDERFMTNSWSQGPIVAPQAKISKWVKEQLVIYDQYSDFQVELGEFVERMQNRDRSAKKKEVEERKNEAGLDDATEWKTFKKSVPSILIG</sequence>
<evidence type="ECO:0000256" key="8">
    <source>
        <dbReference type="ARBA" id="ARBA00023235"/>
    </source>
</evidence>
<organism evidence="11 12">
    <name type="scientific">Steinernema hermaphroditum</name>
    <dbReference type="NCBI Taxonomy" id="289476"/>
    <lineage>
        <taxon>Eukaryota</taxon>
        <taxon>Metazoa</taxon>
        <taxon>Ecdysozoa</taxon>
        <taxon>Nematoda</taxon>
        <taxon>Chromadorea</taxon>
        <taxon>Rhabditida</taxon>
        <taxon>Tylenchina</taxon>
        <taxon>Panagrolaimomorpha</taxon>
        <taxon>Strongyloidoidea</taxon>
        <taxon>Steinernematidae</taxon>
        <taxon>Steinernema</taxon>
    </lineage>
</organism>
<keyword evidence="8" id="KW-0413">Isomerase</keyword>
<keyword evidence="12" id="KW-1185">Reference proteome</keyword>
<feature type="compositionally biased region" description="Polar residues" evidence="9">
    <location>
        <begin position="1"/>
        <end position="16"/>
    </location>
</feature>
<evidence type="ECO:0000256" key="9">
    <source>
        <dbReference type="SAM" id="MobiDB-lite"/>
    </source>
</evidence>
<evidence type="ECO:0000256" key="6">
    <source>
        <dbReference type="ARBA" id="ARBA00023004"/>
    </source>
</evidence>
<dbReference type="PANTHER" id="PTHR11472:SF47">
    <property type="entry name" value="FANCONI ANEMIA GROUP J PROTEIN"/>
    <property type="match status" value="1"/>
</dbReference>
<dbReference type="InterPro" id="IPR006554">
    <property type="entry name" value="Helicase-like_DEXD_c2"/>
</dbReference>
<feature type="region of interest" description="Disordered" evidence="9">
    <location>
        <begin position="1"/>
        <end position="34"/>
    </location>
</feature>
<dbReference type="GO" id="GO:0003678">
    <property type="term" value="F:DNA helicase activity"/>
    <property type="evidence" value="ECO:0007669"/>
    <property type="project" value="InterPro"/>
</dbReference>
<keyword evidence="7" id="KW-0411">Iron-sulfur</keyword>
<dbReference type="SUPFAM" id="SSF52540">
    <property type="entry name" value="P-loop containing nucleoside triphosphate hydrolases"/>
    <property type="match status" value="2"/>
</dbReference>
<dbReference type="GO" id="GO:0046872">
    <property type="term" value="F:metal ion binding"/>
    <property type="evidence" value="ECO:0007669"/>
    <property type="project" value="UniProtKB-KW"/>
</dbReference>
<dbReference type="Pfam" id="PF06733">
    <property type="entry name" value="DEAD_2"/>
    <property type="match status" value="1"/>
</dbReference>
<dbReference type="FunFam" id="3.40.50.300:FF:003493">
    <property type="entry name" value="Predicted protein"/>
    <property type="match status" value="1"/>
</dbReference>
<reference evidence="11" key="1">
    <citation type="submission" date="2023-06" db="EMBL/GenBank/DDBJ databases">
        <title>Genomic analysis of the entomopathogenic nematode Steinernema hermaphroditum.</title>
        <authorList>
            <person name="Schwarz E.M."/>
            <person name="Heppert J.K."/>
            <person name="Baniya A."/>
            <person name="Schwartz H.T."/>
            <person name="Tan C.-H."/>
            <person name="Antoshechkin I."/>
            <person name="Sternberg P.W."/>
            <person name="Goodrich-Blair H."/>
            <person name="Dillman A.R."/>
        </authorList>
    </citation>
    <scope>NUCLEOTIDE SEQUENCE</scope>
    <source>
        <strain evidence="11">PS9179</strain>
        <tissue evidence="11">Whole animal</tissue>
    </source>
</reference>
<evidence type="ECO:0000313" key="11">
    <source>
        <dbReference type="EMBL" id="KAK0429280.1"/>
    </source>
</evidence>
<dbReference type="InterPro" id="IPR045028">
    <property type="entry name" value="DinG/Rad3-like"/>
</dbReference>
<evidence type="ECO:0000256" key="2">
    <source>
        <dbReference type="ARBA" id="ARBA00022741"/>
    </source>
</evidence>
<gene>
    <name evidence="11" type="ORF">QR680_011291</name>
</gene>
<dbReference type="CDD" id="cd18788">
    <property type="entry name" value="SF2_C_XPD"/>
    <property type="match status" value="1"/>
</dbReference>
<comment type="caution">
    <text evidence="11">The sequence shown here is derived from an EMBL/GenBank/DDBJ whole genome shotgun (WGS) entry which is preliminary data.</text>
</comment>
<dbReference type="InterPro" id="IPR014013">
    <property type="entry name" value="Helic_SF1/SF2_ATP-bd_DinG/Rad3"/>
</dbReference>
<name>A0AA39IRT1_9BILA</name>
<dbReference type="PROSITE" id="PS51193">
    <property type="entry name" value="HELICASE_ATP_BIND_2"/>
    <property type="match status" value="1"/>
</dbReference>
<keyword evidence="4" id="KW-0347">Helicase</keyword>
<evidence type="ECO:0000256" key="1">
    <source>
        <dbReference type="ARBA" id="ARBA00022723"/>
    </source>
</evidence>
<keyword evidence="1" id="KW-0479">Metal-binding</keyword>
<dbReference type="GO" id="GO:0051536">
    <property type="term" value="F:iron-sulfur cluster binding"/>
    <property type="evidence" value="ECO:0007669"/>
    <property type="project" value="UniProtKB-KW"/>
</dbReference>
<evidence type="ECO:0000256" key="5">
    <source>
        <dbReference type="ARBA" id="ARBA00022840"/>
    </source>
</evidence>
<dbReference type="GO" id="GO:0005634">
    <property type="term" value="C:nucleus"/>
    <property type="evidence" value="ECO:0007669"/>
    <property type="project" value="TreeGrafter"/>
</dbReference>
<proteinExistence type="predicted"/>
<dbReference type="Proteomes" id="UP001175271">
    <property type="component" value="Unassembled WGS sequence"/>
</dbReference>
<dbReference type="Pfam" id="PF13307">
    <property type="entry name" value="Helicase_C_2"/>
    <property type="match status" value="1"/>
</dbReference>
<dbReference type="GO" id="GO:0005524">
    <property type="term" value="F:ATP binding"/>
    <property type="evidence" value="ECO:0007669"/>
    <property type="project" value="UniProtKB-KW"/>
</dbReference>
<evidence type="ECO:0000256" key="3">
    <source>
        <dbReference type="ARBA" id="ARBA00022801"/>
    </source>
</evidence>
<dbReference type="GO" id="GO:0003677">
    <property type="term" value="F:DNA binding"/>
    <property type="evidence" value="ECO:0007669"/>
    <property type="project" value="InterPro"/>
</dbReference>
<dbReference type="PANTHER" id="PTHR11472">
    <property type="entry name" value="DNA REPAIR DEAD HELICASE RAD3/XP-D SUBFAMILY MEMBER"/>
    <property type="match status" value="1"/>
</dbReference>
<dbReference type="InterPro" id="IPR006555">
    <property type="entry name" value="ATP-dep_Helicase_C"/>
</dbReference>
<keyword evidence="3" id="KW-0378">Hydrolase</keyword>
<accession>A0AA39IRT1</accession>
<dbReference type="SMART" id="SM00488">
    <property type="entry name" value="DEXDc2"/>
    <property type="match status" value="1"/>
</dbReference>